<evidence type="ECO:0000256" key="2">
    <source>
        <dbReference type="ARBA" id="ARBA00022679"/>
    </source>
</evidence>
<keyword evidence="3" id="KW-0547">Nucleotide-binding</keyword>
<name>X0XAZ8_9ZZZZ</name>
<dbReference type="FunFam" id="1.10.510.10:FF:000021">
    <property type="entry name" value="Serine/threonine protein kinase"/>
    <property type="match status" value="1"/>
</dbReference>
<evidence type="ECO:0000256" key="1">
    <source>
        <dbReference type="ARBA" id="ARBA00022527"/>
    </source>
</evidence>
<sequence length="259" mass="29032">TLNLENVVKVAIQIAEGLQEAHGKSIVHRDIKSSHIMMTSKGQIKIMDFGLAKLPGQVRVTKKGTTIGTVVFMSPEQARGEELDYRTDLWSFGVVLYEILTGELPFQGDSEAALIYKILNEEPKSIQQFRSDVPDNMIALISLLLQKDPANRISSEKEIIQRLKAKSTKEAVKEVVKSIAVLYFENMSPDKENEYFCAGITEDLITDLSKIQKLSIIPRSDVLPFRNKEINSRQVGEALKVQYILEGSVRKGGNKVRIN</sequence>
<feature type="non-terminal residue" evidence="7">
    <location>
        <position position="259"/>
    </location>
</feature>
<keyword evidence="4" id="KW-0418">Kinase</keyword>
<proteinExistence type="predicted"/>
<dbReference type="InterPro" id="IPR000719">
    <property type="entry name" value="Prot_kinase_dom"/>
</dbReference>
<evidence type="ECO:0000313" key="7">
    <source>
        <dbReference type="EMBL" id="GAG22121.1"/>
    </source>
</evidence>
<protein>
    <recommendedName>
        <fullName evidence="6">Protein kinase domain-containing protein</fullName>
    </recommendedName>
</protein>
<dbReference type="InterPro" id="IPR011009">
    <property type="entry name" value="Kinase-like_dom_sf"/>
</dbReference>
<reference evidence="7" key="1">
    <citation type="journal article" date="2014" name="Front. Microbiol.">
        <title>High frequency of phylogenetically diverse reductive dehalogenase-homologous genes in deep subseafloor sedimentary metagenomes.</title>
        <authorList>
            <person name="Kawai M."/>
            <person name="Futagami T."/>
            <person name="Toyoda A."/>
            <person name="Takaki Y."/>
            <person name="Nishi S."/>
            <person name="Hori S."/>
            <person name="Arai W."/>
            <person name="Tsubouchi T."/>
            <person name="Morono Y."/>
            <person name="Uchiyama I."/>
            <person name="Ito T."/>
            <person name="Fujiyama A."/>
            <person name="Inagaki F."/>
            <person name="Takami H."/>
        </authorList>
    </citation>
    <scope>NUCLEOTIDE SEQUENCE</scope>
    <source>
        <strain evidence="7">Expedition CK06-06</strain>
    </source>
</reference>
<dbReference type="GO" id="GO:0004674">
    <property type="term" value="F:protein serine/threonine kinase activity"/>
    <property type="evidence" value="ECO:0007669"/>
    <property type="project" value="UniProtKB-KW"/>
</dbReference>
<keyword evidence="2" id="KW-0808">Transferase</keyword>
<evidence type="ECO:0000259" key="6">
    <source>
        <dbReference type="PROSITE" id="PS50011"/>
    </source>
</evidence>
<dbReference type="Pfam" id="PF00069">
    <property type="entry name" value="Pkinase"/>
    <property type="match status" value="1"/>
</dbReference>
<evidence type="ECO:0000256" key="3">
    <source>
        <dbReference type="ARBA" id="ARBA00022741"/>
    </source>
</evidence>
<evidence type="ECO:0000256" key="4">
    <source>
        <dbReference type="ARBA" id="ARBA00022777"/>
    </source>
</evidence>
<dbReference type="PANTHER" id="PTHR24351">
    <property type="entry name" value="RIBOSOMAL PROTEIN S6 KINASE"/>
    <property type="match status" value="1"/>
</dbReference>
<dbReference type="AlphaFoldDB" id="X0XAZ8"/>
<evidence type="ECO:0000256" key="5">
    <source>
        <dbReference type="ARBA" id="ARBA00022840"/>
    </source>
</evidence>
<keyword evidence="1" id="KW-0723">Serine/threonine-protein kinase</keyword>
<dbReference type="SUPFAM" id="SSF56112">
    <property type="entry name" value="Protein kinase-like (PK-like)"/>
    <property type="match status" value="1"/>
</dbReference>
<dbReference type="GO" id="GO:0005524">
    <property type="term" value="F:ATP binding"/>
    <property type="evidence" value="ECO:0007669"/>
    <property type="project" value="UniProtKB-KW"/>
</dbReference>
<dbReference type="PROSITE" id="PS50011">
    <property type="entry name" value="PROTEIN_KINASE_DOM"/>
    <property type="match status" value="1"/>
</dbReference>
<accession>X0XAZ8</accession>
<dbReference type="EMBL" id="BARS01034427">
    <property type="protein sequence ID" value="GAG22121.1"/>
    <property type="molecule type" value="Genomic_DNA"/>
</dbReference>
<feature type="domain" description="Protein kinase" evidence="6">
    <location>
        <begin position="1"/>
        <end position="164"/>
    </location>
</feature>
<feature type="non-terminal residue" evidence="7">
    <location>
        <position position="1"/>
    </location>
</feature>
<dbReference type="Gene3D" id="1.10.510.10">
    <property type="entry name" value="Transferase(Phosphotransferase) domain 1"/>
    <property type="match status" value="1"/>
</dbReference>
<gene>
    <name evidence="7" type="ORF">S01H1_53184</name>
</gene>
<dbReference type="CDD" id="cd14014">
    <property type="entry name" value="STKc_PknB_like"/>
    <property type="match status" value="1"/>
</dbReference>
<organism evidence="7">
    <name type="scientific">marine sediment metagenome</name>
    <dbReference type="NCBI Taxonomy" id="412755"/>
    <lineage>
        <taxon>unclassified sequences</taxon>
        <taxon>metagenomes</taxon>
        <taxon>ecological metagenomes</taxon>
    </lineage>
</organism>
<comment type="caution">
    <text evidence="7">The sequence shown here is derived from an EMBL/GenBank/DDBJ whole genome shotgun (WGS) entry which is preliminary data.</text>
</comment>
<keyword evidence="5" id="KW-0067">ATP-binding</keyword>